<accession>A0A3B1DQQ6</accession>
<proteinExistence type="predicted"/>
<evidence type="ECO:0000256" key="1">
    <source>
        <dbReference type="SAM" id="Phobius"/>
    </source>
</evidence>
<organism evidence="2">
    <name type="scientific">hydrothermal vent metagenome</name>
    <dbReference type="NCBI Taxonomy" id="652676"/>
    <lineage>
        <taxon>unclassified sequences</taxon>
        <taxon>metagenomes</taxon>
        <taxon>ecological metagenomes</taxon>
    </lineage>
</organism>
<sequence length="277" mass="31261">MLRIVKRNLSPFRGESLESFDLANSLADKGNVSSCIPYNVQRVKQPPAFGTTYYIFMTYTGSITAKIKVTTRGFWLLALCVLLLAGCTTPPKPTWFSRSLYKIRTLKHRISAGCKHHDGEDDECDQCSRCKPSRPDIISVKTHHYSSMMDGMNVHKTAEHCAYATLKAYRKKTNECLTEEFEEGFVQAYLDIADGYSGETPAIPSPKYWHAIYRTPEGNARVQHWFEGYRYGAINATQDGLASNKVGTSVETDDYAPVEQAVYPQQQTIPLNTFEQN</sequence>
<keyword evidence="1" id="KW-1133">Transmembrane helix</keyword>
<reference evidence="2" key="1">
    <citation type="submission" date="2018-06" db="EMBL/GenBank/DDBJ databases">
        <authorList>
            <person name="Zhirakovskaya E."/>
        </authorList>
    </citation>
    <scope>NUCLEOTIDE SEQUENCE</scope>
</reference>
<protein>
    <submittedName>
        <fullName evidence="2">Uncharacterized protein</fullName>
    </submittedName>
</protein>
<keyword evidence="1" id="KW-0472">Membrane</keyword>
<keyword evidence="1" id="KW-0812">Transmembrane</keyword>
<dbReference type="EMBL" id="UOGL01000200">
    <property type="protein sequence ID" value="VAX38428.1"/>
    <property type="molecule type" value="Genomic_DNA"/>
</dbReference>
<evidence type="ECO:0000313" key="2">
    <source>
        <dbReference type="EMBL" id="VAX38428.1"/>
    </source>
</evidence>
<dbReference type="AlphaFoldDB" id="A0A3B1DQQ6"/>
<feature type="transmembrane region" description="Helical" evidence="1">
    <location>
        <begin position="73"/>
        <end position="91"/>
    </location>
</feature>
<gene>
    <name evidence="2" type="ORF">MNBD_PLANCTO02-831</name>
</gene>
<name>A0A3B1DQQ6_9ZZZZ</name>